<dbReference type="InterPro" id="IPR027039">
    <property type="entry name" value="Crtac1"/>
</dbReference>
<dbReference type="OrthoDB" id="1488345at2"/>
<evidence type="ECO:0000313" key="4">
    <source>
        <dbReference type="Proteomes" id="UP000321532"/>
    </source>
</evidence>
<dbReference type="EMBL" id="BJYS01000022">
    <property type="protein sequence ID" value="GEO05282.1"/>
    <property type="molecule type" value="Genomic_DNA"/>
</dbReference>
<comment type="caution">
    <text evidence="3">The sequence shown here is derived from an EMBL/GenBank/DDBJ whole genome shotgun (WGS) entry which is preliminary data.</text>
</comment>
<protein>
    <recommendedName>
        <fullName evidence="2">ASPIC/UnbV domain-containing protein</fullName>
    </recommendedName>
</protein>
<reference evidence="3 4" key="1">
    <citation type="submission" date="2019-07" db="EMBL/GenBank/DDBJ databases">
        <title>Whole genome shotgun sequence of Adhaeribacter aerolatus NBRC 106133.</title>
        <authorList>
            <person name="Hosoyama A."/>
            <person name="Uohara A."/>
            <person name="Ohji S."/>
            <person name="Ichikawa N."/>
        </authorList>
    </citation>
    <scope>NUCLEOTIDE SEQUENCE [LARGE SCALE GENOMIC DNA]</scope>
    <source>
        <strain evidence="3 4">NBRC 106133</strain>
    </source>
</reference>
<keyword evidence="1" id="KW-0732">Signal</keyword>
<organism evidence="3 4">
    <name type="scientific">Adhaeribacter aerolatus</name>
    <dbReference type="NCBI Taxonomy" id="670289"/>
    <lineage>
        <taxon>Bacteria</taxon>
        <taxon>Pseudomonadati</taxon>
        <taxon>Bacteroidota</taxon>
        <taxon>Cytophagia</taxon>
        <taxon>Cytophagales</taxon>
        <taxon>Hymenobacteraceae</taxon>
        <taxon>Adhaeribacter</taxon>
    </lineage>
</organism>
<evidence type="ECO:0000259" key="2">
    <source>
        <dbReference type="Pfam" id="PF07593"/>
    </source>
</evidence>
<dbReference type="AlphaFoldDB" id="A0A512AZZ1"/>
<dbReference type="SUPFAM" id="SSF69318">
    <property type="entry name" value="Integrin alpha N-terminal domain"/>
    <property type="match status" value="3"/>
</dbReference>
<dbReference type="Pfam" id="PF13517">
    <property type="entry name" value="FG-GAP_3"/>
    <property type="match status" value="4"/>
</dbReference>
<feature type="domain" description="ASPIC/UnbV" evidence="2">
    <location>
        <begin position="534"/>
        <end position="600"/>
    </location>
</feature>
<dbReference type="Gene3D" id="2.130.10.130">
    <property type="entry name" value="Integrin alpha, N-terminal"/>
    <property type="match status" value="3"/>
</dbReference>
<dbReference type="Pfam" id="PF07593">
    <property type="entry name" value="UnbV_ASPIC"/>
    <property type="match status" value="1"/>
</dbReference>
<proteinExistence type="predicted"/>
<evidence type="ECO:0000256" key="1">
    <source>
        <dbReference type="ARBA" id="ARBA00022729"/>
    </source>
</evidence>
<accession>A0A512AZZ1</accession>
<sequence length="1135" mass="126014">MLVLLFLASACSGQKETTAVRNPLFEQTNSAQTNIAFVNKLQATKDLNILDYLYFYNGAGIAAGDVNNDGLVDLFFVSNQGKNKLYLNTGKFQFRDISEAAGIQGLADWKTGVTMADVNGDGFLDIYVCAVGNFKGLKGSNELYINNGPGADSNITFTEKAADYGLDFTGFATQAAFFDYDRDGDLDVYLLNHAVHTSRSYDQVSTRNLRNNEAGDYLLENQLITPKGAAPEGKVVKFKDVSKQAKIYQAAMGYGLGIAIADLNNDGWDDIFVSNDFHEDDYYYLNNGDGTFTESVKEHFRHLSRFSMGNDAADMNNDGYPDIMTLDMYPADEKVEKASLGEDPFDIYQYKLAYGYFYQYSRNCLQLSVGGQKFSDIGLMAGVAATDWSWAPLLADYDNDGIKDIFISNGIVHRPNNLDYVKFADDETMRQAMETSKNLDNKAISLMPEGKVPNYIFRGTKSLQFQDKSVAWGFKEPTISNGAAYADLDNDGDLDLITNNINQPAGIYRNQSNQLLKNNYLKIKLEGDKLNKFGLGAKVYLKHQGQLQTQHLMPTRGFLSSVEPTLTFGLGKLSGVDTLIVIWGNQQAEVKTNLQANTTLVLKQVDAQANSQLFYAQLFPSAPHLYTDVSTTTAIPYKHAENNYLDYYRESLMPFQVSTEGPKLAVGDVNGDGLDDFYVGGAKWQPGALFVQGANGKFSATNKDLFQADSTYEDVDAVFFDADNDKDLDLYVVSGGNEFYDKMPEQFDRLYLNDGQGNFTRSPNLPALYANKSCVRPADFDGDGDLDLFVGGRVVGYQYGISPRSYLLRNDGQGRFTDATAQMAPALQQAGMVTDGQWADYDQDGDLDLLVVGDWMPVQVFQNQNNKLVPDNNTGLQSAKGFWQVIKGADFDKDGDIDFVVGNLGTNTKLRKQENGALKMYVKDIDGNNTLDQILTYQAGQNWYPVASKDELGKQMPLINKRFTNYRDFAGKTIEQIFDKSQLQDARLLEVNNFRSVYLENLGNKKFKPYALPREAQVSKIFALHITDTDNDGNLDVLLGGNFYGVSTYQGRYDASYGLVLRGNGQGKFTPVLPTEAGFLLEGQVRDIKPLRTPAQELLLVARNDLPLQIFRKAKNEDLKLVVKSKSPSGKQAPL</sequence>
<name>A0A512AZZ1_9BACT</name>
<dbReference type="InterPro" id="IPR028994">
    <property type="entry name" value="Integrin_alpha_N"/>
</dbReference>
<dbReference type="InterPro" id="IPR013517">
    <property type="entry name" value="FG-GAP"/>
</dbReference>
<dbReference type="PANTHER" id="PTHR16026:SF0">
    <property type="entry name" value="CARTILAGE ACIDIC PROTEIN 1"/>
    <property type="match status" value="1"/>
</dbReference>
<dbReference type="InterPro" id="IPR011519">
    <property type="entry name" value="UnbV_ASPIC"/>
</dbReference>
<evidence type="ECO:0000313" key="3">
    <source>
        <dbReference type="EMBL" id="GEO05282.1"/>
    </source>
</evidence>
<keyword evidence="4" id="KW-1185">Reference proteome</keyword>
<gene>
    <name evidence="3" type="ORF">AAE02nite_29460</name>
</gene>
<dbReference type="Proteomes" id="UP000321532">
    <property type="component" value="Unassembled WGS sequence"/>
</dbReference>
<dbReference type="PANTHER" id="PTHR16026">
    <property type="entry name" value="CARTILAGE ACIDIC PROTEIN 1"/>
    <property type="match status" value="1"/>
</dbReference>